<dbReference type="GO" id="GO:0051082">
    <property type="term" value="F:unfolded protein binding"/>
    <property type="evidence" value="ECO:0007669"/>
    <property type="project" value="TreeGrafter"/>
</dbReference>
<dbReference type="PANTHER" id="PTHR10772:SF58">
    <property type="entry name" value="CO-CHAPERONIN GROES"/>
    <property type="match status" value="1"/>
</dbReference>
<dbReference type="NCBIfam" id="NF001531">
    <property type="entry name" value="PRK00364.2-2"/>
    <property type="match status" value="1"/>
</dbReference>
<evidence type="ECO:0000256" key="1">
    <source>
        <dbReference type="ARBA" id="ARBA00006975"/>
    </source>
</evidence>
<evidence type="ECO:0000256" key="2">
    <source>
        <dbReference type="ARBA" id="ARBA00023186"/>
    </source>
</evidence>
<dbReference type="EMBL" id="UINC01001490">
    <property type="protein sequence ID" value="SUZ82082.1"/>
    <property type="molecule type" value="Genomic_DNA"/>
</dbReference>
<dbReference type="PANTHER" id="PTHR10772">
    <property type="entry name" value="10 KDA HEAT SHOCK PROTEIN"/>
    <property type="match status" value="1"/>
</dbReference>
<dbReference type="SMART" id="SM00883">
    <property type="entry name" value="Cpn10"/>
    <property type="match status" value="1"/>
</dbReference>
<evidence type="ECO:0008006" key="4">
    <source>
        <dbReference type="Google" id="ProtNLM"/>
    </source>
</evidence>
<dbReference type="CDD" id="cd00320">
    <property type="entry name" value="cpn10"/>
    <property type="match status" value="1"/>
</dbReference>
<name>A0A381QRS1_9ZZZZ</name>
<dbReference type="GO" id="GO:0005524">
    <property type="term" value="F:ATP binding"/>
    <property type="evidence" value="ECO:0007669"/>
    <property type="project" value="InterPro"/>
</dbReference>
<protein>
    <recommendedName>
        <fullName evidence="4">10 kDa chaperonin</fullName>
    </recommendedName>
</protein>
<dbReference type="GO" id="GO:0044183">
    <property type="term" value="F:protein folding chaperone"/>
    <property type="evidence" value="ECO:0007669"/>
    <property type="project" value="InterPro"/>
</dbReference>
<sequence>MTTSAKSATDLKPMGDRVVVRPSEQEGVTKSGIFLPDTAQERPQQGKVVAAGPGRMLKNGKRIEMEVKPGDIVIYSKYAGTEVEVQDEELLVLGANDVLAVIT</sequence>
<gene>
    <name evidence="3" type="ORF">METZ01_LOCUS34936</name>
</gene>
<dbReference type="NCBIfam" id="NF001534">
    <property type="entry name" value="PRK00364.2-5"/>
    <property type="match status" value="1"/>
</dbReference>
<organism evidence="3">
    <name type="scientific">marine metagenome</name>
    <dbReference type="NCBI Taxonomy" id="408172"/>
    <lineage>
        <taxon>unclassified sequences</taxon>
        <taxon>metagenomes</taxon>
        <taxon>ecological metagenomes</taxon>
    </lineage>
</organism>
<dbReference type="FunFam" id="2.30.33.40:FF:000001">
    <property type="entry name" value="10 kDa chaperonin"/>
    <property type="match status" value="1"/>
</dbReference>
<dbReference type="PRINTS" id="PR00297">
    <property type="entry name" value="CHAPERONIN10"/>
</dbReference>
<dbReference type="Pfam" id="PF00166">
    <property type="entry name" value="Cpn10"/>
    <property type="match status" value="1"/>
</dbReference>
<dbReference type="GO" id="GO:0046872">
    <property type="term" value="F:metal ion binding"/>
    <property type="evidence" value="ECO:0007669"/>
    <property type="project" value="TreeGrafter"/>
</dbReference>
<evidence type="ECO:0000313" key="3">
    <source>
        <dbReference type="EMBL" id="SUZ82082.1"/>
    </source>
</evidence>
<dbReference type="InterPro" id="IPR037124">
    <property type="entry name" value="Chaperonin_GroES_sf"/>
</dbReference>
<reference evidence="3" key="1">
    <citation type="submission" date="2018-05" db="EMBL/GenBank/DDBJ databases">
        <authorList>
            <person name="Lanie J.A."/>
            <person name="Ng W.-L."/>
            <person name="Kazmierczak K.M."/>
            <person name="Andrzejewski T.M."/>
            <person name="Davidsen T.M."/>
            <person name="Wayne K.J."/>
            <person name="Tettelin H."/>
            <person name="Glass J.I."/>
            <person name="Rusch D."/>
            <person name="Podicherti R."/>
            <person name="Tsui H.-C.T."/>
            <person name="Winkler M.E."/>
        </authorList>
    </citation>
    <scope>NUCLEOTIDE SEQUENCE</scope>
</reference>
<dbReference type="Gene3D" id="2.30.33.40">
    <property type="entry name" value="GroES chaperonin"/>
    <property type="match status" value="1"/>
</dbReference>
<keyword evidence="2" id="KW-0143">Chaperone</keyword>
<dbReference type="InterPro" id="IPR011032">
    <property type="entry name" value="GroES-like_sf"/>
</dbReference>
<dbReference type="SUPFAM" id="SSF50129">
    <property type="entry name" value="GroES-like"/>
    <property type="match status" value="1"/>
</dbReference>
<proteinExistence type="inferred from homology"/>
<comment type="similarity">
    <text evidence="1">Belongs to the GroES chaperonin family.</text>
</comment>
<accession>A0A381QRS1</accession>
<dbReference type="GO" id="GO:0051087">
    <property type="term" value="F:protein-folding chaperone binding"/>
    <property type="evidence" value="ECO:0007669"/>
    <property type="project" value="TreeGrafter"/>
</dbReference>
<dbReference type="NCBIfam" id="NF001533">
    <property type="entry name" value="PRK00364.2-4"/>
    <property type="match status" value="1"/>
</dbReference>
<dbReference type="AlphaFoldDB" id="A0A381QRS1"/>
<dbReference type="InterPro" id="IPR020818">
    <property type="entry name" value="Chaperonin_GroES"/>
</dbReference>
<dbReference type="HAMAP" id="MF_00580">
    <property type="entry name" value="CH10"/>
    <property type="match status" value="1"/>
</dbReference>